<proteinExistence type="predicted"/>
<gene>
    <name evidence="2" type="ORF">NC799_11760</name>
</gene>
<dbReference type="InterPro" id="IPR036514">
    <property type="entry name" value="SGNH_hydro_sf"/>
</dbReference>
<accession>A0A9X3WCZ8</accession>
<dbReference type="CDD" id="cd01830">
    <property type="entry name" value="XynE_like"/>
    <property type="match status" value="1"/>
</dbReference>
<dbReference type="InterPro" id="IPR053140">
    <property type="entry name" value="GDSL_Rv0518-like"/>
</dbReference>
<protein>
    <submittedName>
        <fullName evidence="2">SGNH/GDSL hydrolase family protein</fullName>
    </submittedName>
</protein>
<comment type="caution">
    <text evidence="2">The sequence shown here is derived from an EMBL/GenBank/DDBJ whole genome shotgun (WGS) entry which is preliminary data.</text>
</comment>
<dbReference type="PANTHER" id="PTHR43784">
    <property type="entry name" value="GDSL-LIKE LIPASE/ACYLHYDROLASE, PUTATIVE (AFU_ORTHOLOGUE AFUA_2G00820)-RELATED"/>
    <property type="match status" value="1"/>
</dbReference>
<dbReference type="SUPFAM" id="SSF52266">
    <property type="entry name" value="SGNH hydrolase"/>
    <property type="match status" value="1"/>
</dbReference>
<dbReference type="Pfam" id="PF13472">
    <property type="entry name" value="Lipase_GDSL_2"/>
    <property type="match status" value="1"/>
</dbReference>
<reference evidence="2" key="1">
    <citation type="submission" date="2022-06" db="EMBL/GenBank/DDBJ databases">
        <title>Aquibacillus sp. a new bacterium isolated from soil saline samples.</title>
        <authorList>
            <person name="Galisteo C."/>
            <person name="De La Haba R."/>
            <person name="Sanchez-Porro C."/>
            <person name="Ventosa A."/>
        </authorList>
    </citation>
    <scope>NUCLEOTIDE SEQUENCE</scope>
    <source>
        <strain evidence="2">3ASR75-54</strain>
    </source>
</reference>
<keyword evidence="2" id="KW-0378">Hydrolase</keyword>
<dbReference type="Proteomes" id="UP001145069">
    <property type="component" value="Unassembled WGS sequence"/>
</dbReference>
<sequence length="427" mass="47213">MFKRRFNLFVISAIIFTLAFSFSTLTVTADNKIGSWIGAWATSQMAAWTTVDWDGGFSENGFDDETIRMIVNPTASGEEVKVRLSNEFGEKPLTFGKATIGKTDEDAKVISDSIETLTFAGEESVTVPAGEAIVSDPVPFDVVDGEDLTISVYIPEESGPATWHNTANQKSYFSVGDATANVDGSGFTNDSNSWFFLSGVDVLTKSNKKARTIVALGDSITAGYLSTLNANQRYTDFLNERLDKEINNQTFSVLNQGISGNKILRDDAIFGEKALDRLERDVFSQTNVTDIILFEGINDIGHVPHQLDAEEIIKGMKQIAKEADKRGIRIYVGTLTPMNSFTGDPTYYTEEGEETRQAVNEWIRSQDIFDAVFDFDRVVRDPENPDKILPKYDSGDQLHPNDAGLKAMADSIDLSIFKQPLSRTAYK</sequence>
<evidence type="ECO:0000313" key="2">
    <source>
        <dbReference type="EMBL" id="MDC3417572.1"/>
    </source>
</evidence>
<evidence type="ECO:0000259" key="1">
    <source>
        <dbReference type="Pfam" id="PF13472"/>
    </source>
</evidence>
<dbReference type="PANTHER" id="PTHR43784:SF2">
    <property type="entry name" value="GDSL-LIKE LIPASE_ACYLHYDROLASE, PUTATIVE (AFU_ORTHOLOGUE AFUA_2G00820)-RELATED"/>
    <property type="match status" value="1"/>
</dbReference>
<dbReference type="EMBL" id="JAMQKC010000010">
    <property type="protein sequence ID" value="MDC3417572.1"/>
    <property type="molecule type" value="Genomic_DNA"/>
</dbReference>
<dbReference type="InterPro" id="IPR013830">
    <property type="entry name" value="SGNH_hydro"/>
</dbReference>
<name>A0A9X3WCZ8_9BACI</name>
<dbReference type="GO" id="GO:0016787">
    <property type="term" value="F:hydrolase activity"/>
    <property type="evidence" value="ECO:0007669"/>
    <property type="project" value="UniProtKB-KW"/>
</dbReference>
<feature type="domain" description="SGNH hydrolase-type esterase" evidence="1">
    <location>
        <begin position="215"/>
        <end position="405"/>
    </location>
</feature>
<dbReference type="Gene3D" id="3.40.50.1110">
    <property type="entry name" value="SGNH hydrolase"/>
    <property type="match status" value="1"/>
</dbReference>
<dbReference type="RefSeq" id="WP_272446642.1">
    <property type="nucleotide sequence ID" value="NZ_JAMQKC010000010.1"/>
</dbReference>
<organism evidence="2 3">
    <name type="scientific">Aquibacillus salsiterrae</name>
    <dbReference type="NCBI Taxonomy" id="2950439"/>
    <lineage>
        <taxon>Bacteria</taxon>
        <taxon>Bacillati</taxon>
        <taxon>Bacillota</taxon>
        <taxon>Bacilli</taxon>
        <taxon>Bacillales</taxon>
        <taxon>Bacillaceae</taxon>
        <taxon>Aquibacillus</taxon>
    </lineage>
</organism>
<evidence type="ECO:0000313" key="3">
    <source>
        <dbReference type="Proteomes" id="UP001145069"/>
    </source>
</evidence>
<dbReference type="AlphaFoldDB" id="A0A9X3WCZ8"/>
<keyword evidence="3" id="KW-1185">Reference proteome</keyword>